<feature type="domain" description="BRE1-like coiled-coil containing" evidence="3">
    <location>
        <begin position="227"/>
        <end position="314"/>
    </location>
</feature>
<proteinExistence type="predicted"/>
<gene>
    <name evidence="4" type="ORF">THMIRHAS_17110</name>
</gene>
<dbReference type="KEGG" id="tse:THMIRHAS_17110"/>
<keyword evidence="5" id="KW-1185">Reference proteome</keyword>
<dbReference type="Proteomes" id="UP000501726">
    <property type="component" value="Chromosome"/>
</dbReference>
<sequence length="318" mass="35663">MVSTEIKDRIIEAANALYEQGGHDKLPTVDAVRREARVSMNDASIVVRDWKKGLMAKPVTLAADMPEEIKALGLQLMAGVWQQAQDLANKSLNDAVQAWESDKAEFEAMIAEISEAFEVVEVQLKESESIRQVAEEEKERMDEVVSGLEQNISSMESQLSEEKLKVRELEAECKRFEKSVVGLEQSLKSERDQSLADKAEAKAEIQKLEQRLVSRDEEHDAELKALAKEYKKAVADLQDEIKRFVADLAKAESKADSIAERKAELEKQVAQQVCEINELNQKLGGAQADNKSLNSKLESCHLELGHIQSELDRMKSNK</sequence>
<dbReference type="InterPro" id="IPR021104">
    <property type="entry name" value="KfrA_DNA-bd_N"/>
</dbReference>
<keyword evidence="1" id="KW-0175">Coiled coil</keyword>
<name>A0A6F8PWF8_9GAMM</name>
<feature type="domain" description="KfrA N-terminal DNA-binding" evidence="2">
    <location>
        <begin position="7"/>
        <end position="123"/>
    </location>
</feature>
<evidence type="ECO:0000259" key="2">
    <source>
        <dbReference type="Pfam" id="PF11740"/>
    </source>
</evidence>
<dbReference type="AlphaFoldDB" id="A0A6F8PWF8"/>
<organism evidence="4 5">
    <name type="scientific">Thiosulfatimonas sediminis</name>
    <dbReference type="NCBI Taxonomy" id="2675054"/>
    <lineage>
        <taxon>Bacteria</taxon>
        <taxon>Pseudomonadati</taxon>
        <taxon>Pseudomonadota</taxon>
        <taxon>Gammaproteobacteria</taxon>
        <taxon>Thiotrichales</taxon>
        <taxon>Piscirickettsiaceae</taxon>
        <taxon>Thiosulfatimonas</taxon>
    </lineage>
</organism>
<accession>A0A6F8PWF8</accession>
<dbReference type="Pfam" id="PF26095">
    <property type="entry name" value="CC_Bre1"/>
    <property type="match status" value="1"/>
</dbReference>
<evidence type="ECO:0000259" key="3">
    <source>
        <dbReference type="Pfam" id="PF26095"/>
    </source>
</evidence>
<reference evidence="5" key="1">
    <citation type="submission" date="2019-11" db="EMBL/GenBank/DDBJ databases">
        <title>Isolation and characterization of two novel species in the genus Thiomicrorhabdus.</title>
        <authorList>
            <person name="Mochizuki J."/>
            <person name="Kojima H."/>
            <person name="Fukui M."/>
        </authorList>
    </citation>
    <scope>NUCLEOTIDE SEQUENCE [LARGE SCALE GENOMIC DNA]</scope>
    <source>
        <strain evidence="5">aks77</strain>
    </source>
</reference>
<dbReference type="InterPro" id="IPR058643">
    <property type="entry name" value="BRE1-like_CC"/>
</dbReference>
<dbReference type="Pfam" id="PF11740">
    <property type="entry name" value="KfrA_N"/>
    <property type="match status" value="1"/>
</dbReference>
<dbReference type="EMBL" id="AP021889">
    <property type="protein sequence ID" value="BBP46338.1"/>
    <property type="molecule type" value="Genomic_DNA"/>
</dbReference>
<evidence type="ECO:0000256" key="1">
    <source>
        <dbReference type="SAM" id="Coils"/>
    </source>
</evidence>
<evidence type="ECO:0000313" key="5">
    <source>
        <dbReference type="Proteomes" id="UP000501726"/>
    </source>
</evidence>
<dbReference type="SUPFAM" id="SSF57997">
    <property type="entry name" value="Tropomyosin"/>
    <property type="match status" value="1"/>
</dbReference>
<protein>
    <submittedName>
        <fullName evidence="4">Uncharacterized protein</fullName>
    </submittedName>
</protein>
<evidence type="ECO:0000313" key="4">
    <source>
        <dbReference type="EMBL" id="BBP46338.1"/>
    </source>
</evidence>
<feature type="coiled-coil region" evidence="1">
    <location>
        <begin position="89"/>
        <end position="296"/>
    </location>
</feature>
<dbReference type="RefSeq" id="WP_173272851.1">
    <property type="nucleotide sequence ID" value="NZ_AP021889.1"/>
</dbReference>